<dbReference type="RefSeq" id="WP_245957124.1">
    <property type="nucleotide sequence ID" value="NZ_QRDW01000012.1"/>
</dbReference>
<reference evidence="1 2" key="1">
    <citation type="submission" date="2018-07" db="EMBL/GenBank/DDBJ databases">
        <title>Genomic Encyclopedia of Type Strains, Phase III (KMG-III): the genomes of soil and plant-associated and newly described type strains.</title>
        <authorList>
            <person name="Whitman W."/>
        </authorList>
    </citation>
    <scope>NUCLEOTIDE SEQUENCE [LARGE SCALE GENOMIC DNA]</scope>
    <source>
        <strain evidence="1 2">CECT 8488</strain>
    </source>
</reference>
<accession>A0A3D9H698</accession>
<protein>
    <submittedName>
        <fullName evidence="1">Putative hydrolase of the HAD superfamily</fullName>
    </submittedName>
</protein>
<dbReference type="Gene3D" id="1.10.150.450">
    <property type="match status" value="1"/>
</dbReference>
<proteinExistence type="predicted"/>
<dbReference type="AlphaFoldDB" id="A0A3D9H698"/>
<dbReference type="SUPFAM" id="SSF56784">
    <property type="entry name" value="HAD-like"/>
    <property type="match status" value="1"/>
</dbReference>
<dbReference type="NCBIfam" id="TIGR01509">
    <property type="entry name" value="HAD-SF-IA-v3"/>
    <property type="match status" value="1"/>
</dbReference>
<dbReference type="NCBIfam" id="TIGR01993">
    <property type="entry name" value="Pyr-5-nucltdase"/>
    <property type="match status" value="1"/>
</dbReference>
<name>A0A3D9H698_9PROT</name>
<dbReference type="Proteomes" id="UP000256845">
    <property type="component" value="Unassembled WGS sequence"/>
</dbReference>
<dbReference type="SFLD" id="SFLDS00003">
    <property type="entry name" value="Haloacid_Dehalogenase"/>
    <property type="match status" value="1"/>
</dbReference>
<dbReference type="EMBL" id="QRDW01000012">
    <property type="protein sequence ID" value="RED45028.1"/>
    <property type="molecule type" value="Genomic_DNA"/>
</dbReference>
<evidence type="ECO:0000313" key="2">
    <source>
        <dbReference type="Proteomes" id="UP000256845"/>
    </source>
</evidence>
<keyword evidence="1" id="KW-0378">Hydrolase</keyword>
<dbReference type="PANTHER" id="PTHR12725">
    <property type="entry name" value="HALOACID DEHALOGENASE-LIKE HYDROLASE"/>
    <property type="match status" value="1"/>
</dbReference>
<dbReference type="InterPro" id="IPR006439">
    <property type="entry name" value="HAD-SF_hydro_IA"/>
</dbReference>
<dbReference type="GO" id="GO:0016787">
    <property type="term" value="F:hydrolase activity"/>
    <property type="evidence" value="ECO:0007669"/>
    <property type="project" value="UniProtKB-KW"/>
</dbReference>
<dbReference type="SFLD" id="SFLDG01129">
    <property type="entry name" value="C1.5:_HAD__Beta-PGM__Phosphata"/>
    <property type="match status" value="1"/>
</dbReference>
<dbReference type="Pfam" id="PF00702">
    <property type="entry name" value="Hydrolase"/>
    <property type="match status" value="1"/>
</dbReference>
<dbReference type="Gene3D" id="3.40.50.1000">
    <property type="entry name" value="HAD superfamily/HAD-like"/>
    <property type="match status" value="1"/>
</dbReference>
<dbReference type="InterPro" id="IPR036412">
    <property type="entry name" value="HAD-like_sf"/>
</dbReference>
<dbReference type="PANTHER" id="PTHR12725:SF117">
    <property type="entry name" value="HALOACID DEHALOGENASE-LIKE HYDROLASE"/>
    <property type="match status" value="1"/>
</dbReference>
<comment type="caution">
    <text evidence="1">The sequence shown here is derived from an EMBL/GenBank/DDBJ whole genome shotgun (WGS) entry which is preliminary data.</text>
</comment>
<dbReference type="InterPro" id="IPR023214">
    <property type="entry name" value="HAD_sf"/>
</dbReference>
<gene>
    <name evidence="1" type="ORF">DFP90_11220</name>
</gene>
<evidence type="ECO:0000313" key="1">
    <source>
        <dbReference type="EMBL" id="RED45028.1"/>
    </source>
</evidence>
<keyword evidence="2" id="KW-1185">Reference proteome</keyword>
<dbReference type="SFLD" id="SFLDG01132">
    <property type="entry name" value="C1.5.3:_5'-Nucleotidase_Like"/>
    <property type="match status" value="1"/>
</dbReference>
<organism evidence="1 2">
    <name type="scientific">Aestuariispira insulae</name>
    <dbReference type="NCBI Taxonomy" id="1461337"/>
    <lineage>
        <taxon>Bacteria</taxon>
        <taxon>Pseudomonadati</taxon>
        <taxon>Pseudomonadota</taxon>
        <taxon>Alphaproteobacteria</taxon>
        <taxon>Rhodospirillales</taxon>
        <taxon>Kiloniellaceae</taxon>
        <taxon>Aestuariispira</taxon>
    </lineage>
</organism>
<sequence>MDDDDMNAAQGLLASETWIFDLDNTLYPERCNLFAQIDKQMGAFITDFLGVDHTEAKTIQKRYFLEHGTTLNGLMHHHGMDPAKFLHFVHDIDYSPVLRDDRLNTALEALPGRKLIFTNGTVAHADAVLDRIGIAHHFDGTFDIVAADYQPKPNAEPYHKMVAAFDVDPAKAVFVEDMAKNLKVPAEMGMKTVWVKTKAEWSSFGSEGGHVQHITDDLTDWLHALVRGEYSL</sequence>
<dbReference type="InterPro" id="IPR010237">
    <property type="entry name" value="Pyr-5-nucltdase"/>
</dbReference>